<dbReference type="Proteomes" id="UP000621210">
    <property type="component" value="Unassembled WGS sequence"/>
</dbReference>
<dbReference type="EMBL" id="JACVQF010000208">
    <property type="protein sequence ID" value="MBD0422172.1"/>
    <property type="molecule type" value="Genomic_DNA"/>
</dbReference>
<comment type="caution">
    <text evidence="2">The sequence shown here is derived from an EMBL/GenBank/DDBJ whole genome shotgun (WGS) entry which is preliminary data.</text>
</comment>
<evidence type="ECO:0000259" key="1">
    <source>
        <dbReference type="PROSITE" id="PS51657"/>
    </source>
</evidence>
<evidence type="ECO:0000313" key="3">
    <source>
        <dbReference type="Proteomes" id="UP000621210"/>
    </source>
</evidence>
<gene>
    <name evidence="2" type="ORF">H0H10_23950</name>
</gene>
<accession>A0A926L8L8</accession>
<evidence type="ECO:0000313" key="2">
    <source>
        <dbReference type="EMBL" id="MBD0422172.1"/>
    </source>
</evidence>
<protein>
    <submittedName>
        <fullName evidence="2">TGBp1 family protein</fullName>
    </submittedName>
</protein>
<dbReference type="PROSITE" id="PS51657">
    <property type="entry name" value="PSRV_HELICASE"/>
    <property type="match status" value="1"/>
</dbReference>
<dbReference type="InterPro" id="IPR027351">
    <property type="entry name" value="(+)RNA_virus_helicase_core_dom"/>
</dbReference>
<feature type="domain" description="(+)RNA virus helicase C-terminal" evidence="1">
    <location>
        <begin position="1"/>
        <end position="234"/>
    </location>
</feature>
<keyword evidence="3" id="KW-1185">Reference proteome</keyword>
<dbReference type="AlphaFoldDB" id="A0A926L8L8"/>
<reference evidence="2" key="2">
    <citation type="submission" date="2020-09" db="EMBL/GenBank/DDBJ databases">
        <authorList>
            <person name="Luo X."/>
        </authorList>
    </citation>
    <scope>NUCLEOTIDE SEQUENCE</scope>
    <source>
        <strain evidence="2">TRM S81-3</strain>
    </source>
</reference>
<name>A0A926L8L8_9ACTN</name>
<sequence length="234" mass="25860">MMDTLVSELQRLGYTRTNLPLSRPLVIHAVAGAGKSTLLRHLLTLPQPFYVQTHGIPDPPNLSQRYIRPANVPLSNHFNILDEYPAVPVKGSWDALIADPLQHPENCLPPHFTRNVTHRFGPDTCSLLSSLGIDIVSAPDSEQDTLTLSPIFEGTLQGQILALDTDCARLLEAHGVPFLCPRKVLGLEFPVVTVVSLSPLKQHPSPQELYIALTRHRKELHVLAPPPYPSSRSH</sequence>
<dbReference type="GO" id="GO:0005524">
    <property type="term" value="F:ATP binding"/>
    <property type="evidence" value="ECO:0007669"/>
    <property type="project" value="InterPro"/>
</dbReference>
<organism evidence="2 3">
    <name type="scientific">Streptomyces griseicoloratus</name>
    <dbReference type="NCBI Taxonomy" id="2752516"/>
    <lineage>
        <taxon>Bacteria</taxon>
        <taxon>Bacillati</taxon>
        <taxon>Actinomycetota</taxon>
        <taxon>Actinomycetes</taxon>
        <taxon>Kitasatosporales</taxon>
        <taxon>Streptomycetaceae</taxon>
        <taxon>Streptomyces</taxon>
    </lineage>
</organism>
<reference evidence="2" key="1">
    <citation type="submission" date="2020-09" db="EMBL/GenBank/DDBJ databases">
        <title>Streptomyces grisecoloratus sp. nov., isolated from cotton soil.</title>
        <authorList>
            <person name="Xing L."/>
        </authorList>
    </citation>
    <scope>NUCLEOTIDE SEQUENCE</scope>
    <source>
        <strain evidence="2">TRM S81-3</strain>
    </source>
</reference>
<proteinExistence type="predicted"/>
<dbReference type="Pfam" id="PF01443">
    <property type="entry name" value="Viral_helicase1"/>
    <property type="match status" value="1"/>
</dbReference>